<dbReference type="EMBL" id="JBHEZZ010000008">
    <property type="protein sequence ID" value="MFC1403075.1"/>
    <property type="molecule type" value="Genomic_DNA"/>
</dbReference>
<name>A0ABV6UNP7_9ACTN</name>
<accession>A0ABV6UNP7</accession>
<feature type="compositionally biased region" description="Polar residues" evidence="1">
    <location>
        <begin position="52"/>
        <end position="61"/>
    </location>
</feature>
<feature type="region of interest" description="Disordered" evidence="1">
    <location>
        <begin position="38"/>
        <end position="65"/>
    </location>
</feature>
<proteinExistence type="predicted"/>
<gene>
    <name evidence="2" type="ORF">ACEZDJ_17440</name>
</gene>
<feature type="region of interest" description="Disordered" evidence="1">
    <location>
        <begin position="355"/>
        <end position="374"/>
    </location>
</feature>
<keyword evidence="3" id="KW-1185">Reference proteome</keyword>
<evidence type="ECO:0000313" key="2">
    <source>
        <dbReference type="EMBL" id="MFC1403075.1"/>
    </source>
</evidence>
<reference evidence="2 3" key="1">
    <citation type="submission" date="2024-09" db="EMBL/GenBank/DDBJ databases">
        <authorList>
            <person name="Lee S.D."/>
        </authorList>
    </citation>
    <scope>NUCLEOTIDE SEQUENCE [LARGE SCALE GENOMIC DNA]</scope>
    <source>
        <strain evidence="2 3">N1-5</strain>
    </source>
</reference>
<organism evidence="2 3">
    <name type="scientific">Streptacidiphilus cavernicola</name>
    <dbReference type="NCBI Taxonomy" id="3342716"/>
    <lineage>
        <taxon>Bacteria</taxon>
        <taxon>Bacillati</taxon>
        <taxon>Actinomycetota</taxon>
        <taxon>Actinomycetes</taxon>
        <taxon>Kitasatosporales</taxon>
        <taxon>Streptomycetaceae</taxon>
        <taxon>Streptacidiphilus</taxon>
    </lineage>
</organism>
<evidence type="ECO:0000256" key="1">
    <source>
        <dbReference type="SAM" id="MobiDB-lite"/>
    </source>
</evidence>
<feature type="compositionally biased region" description="Pro residues" evidence="1">
    <location>
        <begin position="362"/>
        <end position="374"/>
    </location>
</feature>
<dbReference type="Proteomes" id="UP001592528">
    <property type="component" value="Unassembled WGS sequence"/>
</dbReference>
<dbReference type="InterPro" id="IPR011009">
    <property type="entry name" value="Kinase-like_dom_sf"/>
</dbReference>
<sequence length="374" mass="39866">MTLRVPPAVAAVVGPGPYTAVPLTHNQNNRATAGIDRIQGPDGSAVRKRLTPSGSGTARWSTSDDPRHWNHWRREYLAYSTGFAATVYADAGLGAPTLLDVEEDPDGGLTLWLEDVAGRPGPQWSVADLGDLAHRLGTAQAACAAHPPDRPWLSHRWLRHYLAAVPDPGSTAPDWSHPEAVAAWSEPLRADLAALAADPGPLLAVAESAPQTLCHLDLWPMNLIATDDRTVLLDWSFTGTGAIGEDISNLIVDSVADGLLDPSLLPEIAAALPEAYLRGLRAGGWQGSDAAVHRAIAATGAAKYSWLAPAMLRRLDQDVTTRAYDRRSPAETLRRRLGLLALVADWARAALGWPGRHGQWTGPPPPSQQGTPAP</sequence>
<evidence type="ECO:0000313" key="3">
    <source>
        <dbReference type="Proteomes" id="UP001592528"/>
    </source>
</evidence>
<dbReference type="SUPFAM" id="SSF56112">
    <property type="entry name" value="Protein kinase-like (PK-like)"/>
    <property type="match status" value="1"/>
</dbReference>
<protein>
    <submittedName>
        <fullName evidence="2">Aminoglycoside phosphotransferase</fullName>
    </submittedName>
</protein>
<dbReference type="RefSeq" id="WP_157623563.1">
    <property type="nucleotide sequence ID" value="NZ_JBHEZZ010000008.1"/>
</dbReference>
<dbReference type="Gene3D" id="3.90.1200.10">
    <property type="match status" value="1"/>
</dbReference>
<comment type="caution">
    <text evidence="2">The sequence shown here is derived from an EMBL/GenBank/DDBJ whole genome shotgun (WGS) entry which is preliminary data.</text>
</comment>